<feature type="compositionally biased region" description="Polar residues" evidence="1">
    <location>
        <begin position="145"/>
        <end position="154"/>
    </location>
</feature>
<reference evidence="3 4" key="1">
    <citation type="submission" date="2019-01" db="EMBL/GenBank/DDBJ databases">
        <title>Ktedonosporobacter rubrisoli SCAWS-G2.</title>
        <authorList>
            <person name="Huang Y."/>
            <person name="Yan B."/>
        </authorList>
    </citation>
    <scope>NUCLEOTIDE SEQUENCE [LARGE SCALE GENOMIC DNA]</scope>
    <source>
        <strain evidence="3 4">SCAWS-G2</strain>
    </source>
</reference>
<dbReference type="RefSeq" id="WP_129894223.1">
    <property type="nucleotide sequence ID" value="NZ_CP035758.1"/>
</dbReference>
<gene>
    <name evidence="3" type="ORF">EPA93_47240</name>
</gene>
<feature type="region of interest" description="Disordered" evidence="1">
    <location>
        <begin position="144"/>
        <end position="166"/>
    </location>
</feature>
<organism evidence="3 4">
    <name type="scientific">Ktedonosporobacter rubrisoli</name>
    <dbReference type="NCBI Taxonomy" id="2509675"/>
    <lineage>
        <taxon>Bacteria</taxon>
        <taxon>Bacillati</taxon>
        <taxon>Chloroflexota</taxon>
        <taxon>Ktedonobacteria</taxon>
        <taxon>Ktedonobacterales</taxon>
        <taxon>Ktedonosporobacteraceae</taxon>
        <taxon>Ktedonosporobacter</taxon>
    </lineage>
</organism>
<accession>A0A4P6K4C3</accession>
<keyword evidence="2" id="KW-1133">Transmembrane helix</keyword>
<evidence type="ECO:0000256" key="1">
    <source>
        <dbReference type="SAM" id="MobiDB-lite"/>
    </source>
</evidence>
<dbReference type="EMBL" id="CP035758">
    <property type="protein sequence ID" value="QBD83157.1"/>
    <property type="molecule type" value="Genomic_DNA"/>
</dbReference>
<proteinExistence type="predicted"/>
<dbReference type="Proteomes" id="UP000290365">
    <property type="component" value="Chromosome"/>
</dbReference>
<sequence>MMKRNDNGDFCILYVEPDDDKTSLLQAIVDQKKPVVIMLADQARLFQRPEEFVELKHVKRQRDLTIIFVIPGGGRVTRMANRNGFPAYASMEALVQALASGPLARQHVLSRAPAAEQASQPAAFSPRKTVPLVSEVEIPVPEMRSVSSPKRTAQLTPPTLPPLTPPTLPPLAPSQAARGPIARFPLALVVLLILALAIAGLGSSLMLFHTLPDMAAAPAQAVGHIAFLSSEQVSENSSQGIDDQVLIELNNIPAPASQKSYYAWLLSDNNQADTRVIALGPVSVNGGHIRALYKGDKQHTNLLQIASRFLLTEEDAQVPPVAPSPDQSTWRYYGEFSQNPINIPDNVNHYSYLDHLRHLLAADPTLDQLELPGGLNNWFYQNTSKVLEWSSSTRGPWEDSKDVEYVRRMAVRILDYLDGLSFVAQDVPPGTPVLVNARLASIGLLEVAGPTQDPPSYMDHIVSHLNGLLQSPGATATLHKQAGDIVSVLDNVKAWLTQVRHDAQLLVKMSDDQLRQPGTLSLLNDMLDNATHAFVGQVDPATGKVRGGETWIHTQMQQLATLDILPYVAGKSHIQMIPDMRHATALQSAQKR</sequence>
<feature type="transmembrane region" description="Helical" evidence="2">
    <location>
        <begin position="184"/>
        <end position="208"/>
    </location>
</feature>
<dbReference type="OrthoDB" id="142316at2"/>
<evidence type="ECO:0000256" key="2">
    <source>
        <dbReference type="SAM" id="Phobius"/>
    </source>
</evidence>
<keyword evidence="2" id="KW-0812">Transmembrane</keyword>
<protein>
    <submittedName>
        <fullName evidence="3">Uncharacterized protein</fullName>
    </submittedName>
</protein>
<keyword evidence="2" id="KW-0472">Membrane</keyword>
<evidence type="ECO:0000313" key="3">
    <source>
        <dbReference type="EMBL" id="QBD83157.1"/>
    </source>
</evidence>
<dbReference type="KEGG" id="kbs:EPA93_47240"/>
<dbReference type="AlphaFoldDB" id="A0A4P6K4C3"/>
<name>A0A4P6K4C3_KTERU</name>
<evidence type="ECO:0000313" key="4">
    <source>
        <dbReference type="Proteomes" id="UP000290365"/>
    </source>
</evidence>
<keyword evidence="4" id="KW-1185">Reference proteome</keyword>